<dbReference type="Gramene" id="OGLUM02G23210.3">
    <property type="protein sequence ID" value="OGLUM02G23210.3"/>
    <property type="gene ID" value="OGLUM02G23210"/>
</dbReference>
<dbReference type="HOGENOM" id="CLU_2658533_0_0_1"/>
<reference evidence="1" key="2">
    <citation type="submission" date="2018-05" db="EMBL/GenBank/DDBJ databases">
        <title>OgluRS3 (Oryza glumaepatula Reference Sequence Version 3).</title>
        <authorList>
            <person name="Zhang J."/>
            <person name="Kudrna D."/>
            <person name="Lee S."/>
            <person name="Talag J."/>
            <person name="Welchert J."/>
            <person name="Wing R.A."/>
        </authorList>
    </citation>
    <scope>NUCLEOTIDE SEQUENCE [LARGE SCALE GENOMIC DNA]</scope>
</reference>
<name>A0A0D9YUH5_9ORYZ</name>
<proteinExistence type="predicted"/>
<protein>
    <submittedName>
        <fullName evidence="1">Uncharacterized protein</fullName>
    </submittedName>
</protein>
<evidence type="ECO:0000313" key="2">
    <source>
        <dbReference type="Proteomes" id="UP000026961"/>
    </source>
</evidence>
<keyword evidence="2" id="KW-1185">Reference proteome</keyword>
<dbReference type="Proteomes" id="UP000026961">
    <property type="component" value="Chromosome 2"/>
</dbReference>
<dbReference type="AlphaFoldDB" id="A0A0D9YUH5"/>
<evidence type="ECO:0000313" key="1">
    <source>
        <dbReference type="EnsemblPlants" id="OGLUM02G23210.3"/>
    </source>
</evidence>
<organism evidence="1">
    <name type="scientific">Oryza glumipatula</name>
    <dbReference type="NCBI Taxonomy" id="40148"/>
    <lineage>
        <taxon>Eukaryota</taxon>
        <taxon>Viridiplantae</taxon>
        <taxon>Streptophyta</taxon>
        <taxon>Embryophyta</taxon>
        <taxon>Tracheophyta</taxon>
        <taxon>Spermatophyta</taxon>
        <taxon>Magnoliopsida</taxon>
        <taxon>Liliopsida</taxon>
        <taxon>Poales</taxon>
        <taxon>Poaceae</taxon>
        <taxon>BOP clade</taxon>
        <taxon>Oryzoideae</taxon>
        <taxon>Oryzeae</taxon>
        <taxon>Oryzinae</taxon>
        <taxon>Oryza</taxon>
    </lineage>
</organism>
<reference evidence="1" key="1">
    <citation type="submission" date="2015-04" db="UniProtKB">
        <authorList>
            <consortium name="EnsemblPlants"/>
        </authorList>
    </citation>
    <scope>IDENTIFICATION</scope>
</reference>
<accession>A0A0D9YUH5</accession>
<sequence length="76" mass="7735">MLMSLIRCGAEAVRATLAGNVGLVEPHPHGARRQRRRLALQGGASSVEETAITATAIAAGGGVGGVEEKIVKLFVG</sequence>
<dbReference type="EnsemblPlants" id="OGLUM02G23210.3">
    <property type="protein sequence ID" value="OGLUM02G23210.3"/>
    <property type="gene ID" value="OGLUM02G23210"/>
</dbReference>